<evidence type="ECO:0000256" key="1">
    <source>
        <dbReference type="SAM" id="MobiDB-lite"/>
    </source>
</evidence>
<keyword evidence="2" id="KW-0472">Membrane</keyword>
<dbReference type="EnsemblFungi" id="CEF88841">
    <property type="protein sequence ID" value="CEF88841"/>
    <property type="gene ID" value="FGRRES_15312"/>
</dbReference>
<reference evidence="4 5" key="1">
    <citation type="journal article" date="2007" name="Science">
        <title>The Fusarium graminearum genome reveals a link between localized polymorphism and pathogen specialization.</title>
        <authorList>
            <person name="Cuomo C.A."/>
            <person name="Gueldener U."/>
            <person name="Xu J.-R."/>
            <person name="Trail F."/>
            <person name="Turgeon B.G."/>
            <person name="Di Pietro A."/>
            <person name="Walton J.D."/>
            <person name="Ma L.-J."/>
            <person name="Baker S.E."/>
            <person name="Rep M."/>
            <person name="Adam G."/>
            <person name="Antoniw J."/>
            <person name="Baldwin T."/>
            <person name="Calvo S.E."/>
            <person name="Chang Y.-L."/>
            <person name="DeCaprio D."/>
            <person name="Gale L.R."/>
            <person name="Gnerre S."/>
            <person name="Goswami R.S."/>
            <person name="Hammond-Kosack K."/>
            <person name="Harris L.J."/>
            <person name="Hilburn K."/>
            <person name="Kennell J.C."/>
            <person name="Kroken S."/>
            <person name="Magnuson J.K."/>
            <person name="Mannhaupt G."/>
            <person name="Mauceli E.W."/>
            <person name="Mewes H.-W."/>
            <person name="Mitterbauer R."/>
            <person name="Muehlbauer G."/>
            <person name="Muensterkoetter M."/>
            <person name="Nelson D."/>
            <person name="O'Donnell K."/>
            <person name="Ouellet T."/>
            <person name="Qi W."/>
            <person name="Quesneville H."/>
            <person name="Roncero M.I.G."/>
            <person name="Seong K.-Y."/>
            <person name="Tetko I.V."/>
            <person name="Urban M."/>
            <person name="Waalwijk C."/>
            <person name="Ward T.J."/>
            <person name="Yao J."/>
            <person name="Birren B.W."/>
            <person name="Kistler H.C."/>
        </authorList>
    </citation>
    <scope>NUCLEOTIDE SEQUENCE [LARGE SCALE GENOMIC DNA]</scope>
    <source>
        <strain evidence="5">ATCC MYA-4620 / CBS 123657 / FGSC 9075 / NRRL 31084 / PH-1</strain>
        <strain evidence="4">PH-1 / ATCC MYA-4620 / FGSC 9075 / NRRL 31084</strain>
    </source>
</reference>
<keyword evidence="5" id="KW-1185">Reference proteome</keyword>
<dbReference type="AlphaFoldDB" id="A0A098E418"/>
<feature type="region of interest" description="Disordered" evidence="1">
    <location>
        <begin position="1"/>
        <end position="20"/>
    </location>
</feature>
<gene>
    <name evidence="3" type="ORF">FGRAMPH1_01T18463</name>
</gene>
<proteinExistence type="predicted"/>
<protein>
    <submittedName>
        <fullName evidence="3">Chromosome 3, complete genome</fullName>
    </submittedName>
</protein>
<keyword evidence="2" id="KW-0812">Transmembrane</keyword>
<name>A0A098E418_GIBZE</name>
<dbReference type="EMBL" id="HG970334">
    <property type="protein sequence ID" value="CEF88841.1"/>
    <property type="molecule type" value="Genomic_DNA"/>
</dbReference>
<dbReference type="VEuPathDB" id="FungiDB:FGRAMPH1_01G18463"/>
<dbReference type="InParanoid" id="A0A098E418"/>
<sequence>MVERLRPEIYPNHESGTNKSDILHTSGGIAGIALLSVIATGLILCLLSRALQSKRTGFFDYQSRGSQAGHFDYKSSGTQADPFDGQSRGTQTDAE</sequence>
<reference evidence="3 5" key="3">
    <citation type="journal article" date="2015" name="BMC Genomics">
        <title>The completed genome sequence of the pathogenic ascomycete fungus Fusarium graminearum.</title>
        <authorList>
            <person name="King R."/>
            <person name="Urban M."/>
            <person name="Hammond-Kosack M.C."/>
            <person name="Hassani-Pak K."/>
            <person name="Hammond-Kosack K.E."/>
        </authorList>
    </citation>
    <scope>NUCLEOTIDE SEQUENCE [LARGE SCALE GENOMIC DNA]</scope>
    <source>
        <strain evidence="5">ATCC MYA-4620 / CBS 123657 / FGSC 9075 / NRRL 31084 / PH-1</strain>
        <strain evidence="3">PH-1</strain>
    </source>
</reference>
<organism evidence="3 5">
    <name type="scientific">Gibberella zeae (strain ATCC MYA-4620 / CBS 123657 / FGSC 9075 / NRRL 31084 / PH-1)</name>
    <name type="common">Wheat head blight fungus</name>
    <name type="synonym">Fusarium graminearum</name>
    <dbReference type="NCBI Taxonomy" id="229533"/>
    <lineage>
        <taxon>Eukaryota</taxon>
        <taxon>Fungi</taxon>
        <taxon>Dikarya</taxon>
        <taxon>Ascomycota</taxon>
        <taxon>Pezizomycotina</taxon>
        <taxon>Sordariomycetes</taxon>
        <taxon>Hypocreomycetidae</taxon>
        <taxon>Hypocreales</taxon>
        <taxon>Nectriaceae</taxon>
        <taxon>Fusarium</taxon>
    </lineage>
</organism>
<reference evidence="4 5" key="2">
    <citation type="journal article" date="2010" name="Nature">
        <title>Comparative genomics reveals mobile pathogenicity chromosomes in Fusarium.</title>
        <authorList>
            <person name="Ma L.J."/>
            <person name="van der Does H.C."/>
            <person name="Borkovich K.A."/>
            <person name="Coleman J.J."/>
            <person name="Daboussi M.J."/>
            <person name="Di Pietro A."/>
            <person name="Dufresne M."/>
            <person name="Freitag M."/>
            <person name="Grabherr M."/>
            <person name="Henrissat B."/>
            <person name="Houterman P.M."/>
            <person name="Kang S."/>
            <person name="Shim W.B."/>
            <person name="Woloshuk C."/>
            <person name="Xie X."/>
            <person name="Xu J.R."/>
            <person name="Antoniw J."/>
            <person name="Baker S.E."/>
            <person name="Bluhm B.H."/>
            <person name="Breakspear A."/>
            <person name="Brown D.W."/>
            <person name="Butchko R.A."/>
            <person name="Chapman S."/>
            <person name="Coulson R."/>
            <person name="Coutinho P.M."/>
            <person name="Danchin E.G."/>
            <person name="Diener A."/>
            <person name="Gale L.R."/>
            <person name="Gardiner D.M."/>
            <person name="Goff S."/>
            <person name="Hammond-Kosack K.E."/>
            <person name="Hilburn K."/>
            <person name="Hua-Van A."/>
            <person name="Jonkers W."/>
            <person name="Kazan K."/>
            <person name="Kodira C.D."/>
            <person name="Koehrsen M."/>
            <person name="Kumar L."/>
            <person name="Lee Y.H."/>
            <person name="Li L."/>
            <person name="Manners J.M."/>
            <person name="Miranda-Saavedra D."/>
            <person name="Mukherjee M."/>
            <person name="Park G."/>
            <person name="Park J."/>
            <person name="Park S.Y."/>
            <person name="Proctor R.H."/>
            <person name="Regev A."/>
            <person name="Ruiz-Roldan M.C."/>
            <person name="Sain D."/>
            <person name="Sakthikumar S."/>
            <person name="Sykes S."/>
            <person name="Schwartz D.C."/>
            <person name="Turgeon B.G."/>
            <person name="Wapinski I."/>
            <person name="Yoder O."/>
            <person name="Young S."/>
            <person name="Zeng Q."/>
            <person name="Zhou S."/>
            <person name="Galagan J."/>
            <person name="Cuomo C.A."/>
            <person name="Kistler H.C."/>
            <person name="Rep M."/>
        </authorList>
    </citation>
    <scope>GENOME REANNOTATION</scope>
    <source>
        <strain evidence="5">ATCC MYA-4620 / CBS 123657 / FGSC 9075 / NRRL 31084 / PH-1</strain>
        <strain evidence="4">PH-1 / ATCC MYA-4620 / FGSC 9075 / NRRL 31084</strain>
    </source>
</reference>
<accession>A0A0E0SQX8</accession>
<reference evidence="4" key="4">
    <citation type="submission" date="2017-01" db="UniProtKB">
        <authorList>
            <consortium name="EnsemblFungi"/>
        </authorList>
    </citation>
    <scope>IDENTIFICATION</scope>
    <source>
        <strain evidence="4">PH-1 / ATCC MYA-4620 / FGSC 9075 / NRRL 31084</strain>
    </source>
</reference>
<evidence type="ECO:0000313" key="4">
    <source>
        <dbReference type="EnsemblFungi" id="CEF88841"/>
    </source>
</evidence>
<feature type="region of interest" description="Disordered" evidence="1">
    <location>
        <begin position="65"/>
        <end position="95"/>
    </location>
</feature>
<feature type="transmembrane region" description="Helical" evidence="2">
    <location>
        <begin position="28"/>
        <end position="47"/>
    </location>
</feature>
<evidence type="ECO:0000256" key="2">
    <source>
        <dbReference type="SAM" id="Phobius"/>
    </source>
</evidence>
<accession>A0A098E418</accession>
<keyword evidence="2" id="KW-1133">Transmembrane helix</keyword>
<evidence type="ECO:0000313" key="3">
    <source>
        <dbReference type="EMBL" id="CEF88841.1"/>
    </source>
</evidence>
<dbReference type="Proteomes" id="UP000070720">
    <property type="component" value="Chromosome 3"/>
</dbReference>
<evidence type="ECO:0000313" key="5">
    <source>
        <dbReference type="Proteomes" id="UP000070720"/>
    </source>
</evidence>